<protein>
    <submittedName>
        <fullName evidence="1">Uncharacterized protein</fullName>
    </submittedName>
</protein>
<evidence type="ECO:0000313" key="1">
    <source>
        <dbReference type="EMBL" id="WVT07121.1"/>
    </source>
</evidence>
<dbReference type="EMBL" id="CP133152">
    <property type="protein sequence ID" value="WVT07121.1"/>
    <property type="molecule type" value="Genomic_DNA"/>
</dbReference>
<accession>A0ABZ2BL49</accession>
<sequence length="79" mass="8324">MHYHDFIFVRFQVGGQQSQLRIFNTLPNLTCEQLALEALPVSSHAIAASGVQDKKAGNDAAAMAVGLGAVRAGCIPDEG</sequence>
<name>A0ABZ2BL49_9HYPH</name>
<dbReference type="Proteomes" id="UP001432360">
    <property type="component" value="Plasmid pSchITTGS70d"/>
</dbReference>
<reference evidence="1" key="1">
    <citation type="submission" date="2023-08" db="EMBL/GenBank/DDBJ databases">
        <title>Complete genome sequence of Sinorhizobium chiapanecum ITTG S70 isolated from Acaciella angustissima nodules in Chiapas-Mexico.</title>
        <authorList>
            <person name="Rincon-Rosales R."/>
            <person name="Rogel M.A."/>
            <person name="Rincon-Medina C.I."/>
            <person name="Guerrero G."/>
            <person name="Manzano-Gomez L.A."/>
            <person name="Lopez-Lopez A."/>
            <person name="Rincon Molina F.A."/>
            <person name="Martinez-Romero E."/>
        </authorList>
    </citation>
    <scope>NUCLEOTIDE SEQUENCE</scope>
    <source>
        <strain evidence="1">ITTG S70</strain>
        <plasmid evidence="1">pSchITTGS70d</plasmid>
    </source>
</reference>
<geneLocation type="plasmid" evidence="1 2">
    <name>pSchITTGS70d</name>
</geneLocation>
<dbReference type="RefSeq" id="WP_331376140.1">
    <property type="nucleotide sequence ID" value="NZ_CP133152.1"/>
</dbReference>
<keyword evidence="1" id="KW-0614">Plasmid</keyword>
<keyword evidence="2" id="KW-1185">Reference proteome</keyword>
<gene>
    <name evidence="1" type="ORF">RB548_30665</name>
</gene>
<proteinExistence type="predicted"/>
<organism evidence="1 2">
    <name type="scientific">Sinorhizobium chiapasense</name>
    <dbReference type="NCBI Taxonomy" id="501572"/>
    <lineage>
        <taxon>Bacteria</taxon>
        <taxon>Pseudomonadati</taxon>
        <taxon>Pseudomonadota</taxon>
        <taxon>Alphaproteobacteria</taxon>
        <taxon>Hyphomicrobiales</taxon>
        <taxon>Rhizobiaceae</taxon>
        <taxon>Sinorhizobium/Ensifer group</taxon>
        <taxon>Sinorhizobium</taxon>
    </lineage>
</organism>
<evidence type="ECO:0000313" key="2">
    <source>
        <dbReference type="Proteomes" id="UP001432360"/>
    </source>
</evidence>